<dbReference type="EMBL" id="CAEZYK010000019">
    <property type="protein sequence ID" value="CAB4719542.1"/>
    <property type="molecule type" value="Genomic_DNA"/>
</dbReference>
<evidence type="ECO:0000259" key="3">
    <source>
        <dbReference type="SMART" id="SM00822"/>
    </source>
</evidence>
<dbReference type="PRINTS" id="PR00081">
    <property type="entry name" value="GDHRDH"/>
</dbReference>
<name>A0A6J6R8M9_9ZZZZ</name>
<dbReference type="InterPro" id="IPR002347">
    <property type="entry name" value="SDR_fam"/>
</dbReference>
<dbReference type="PANTHER" id="PTHR45024">
    <property type="entry name" value="DEHYDROGENASES, SHORT CHAIN"/>
    <property type="match status" value="1"/>
</dbReference>
<dbReference type="SUPFAM" id="SSF51735">
    <property type="entry name" value="NAD(P)-binding Rossmann-fold domains"/>
    <property type="match status" value="1"/>
</dbReference>
<evidence type="ECO:0000313" key="4">
    <source>
        <dbReference type="EMBL" id="CAB4719542.1"/>
    </source>
</evidence>
<evidence type="ECO:0000313" key="6">
    <source>
        <dbReference type="EMBL" id="CAB4976923.1"/>
    </source>
</evidence>
<reference evidence="4" key="1">
    <citation type="submission" date="2020-05" db="EMBL/GenBank/DDBJ databases">
        <authorList>
            <person name="Chiriac C."/>
            <person name="Salcher M."/>
            <person name="Ghai R."/>
            <person name="Kavagutti S V."/>
        </authorList>
    </citation>
    <scope>NUCLEOTIDE SEQUENCE</scope>
</reference>
<dbReference type="SMART" id="SM00822">
    <property type="entry name" value="PKS_KR"/>
    <property type="match status" value="1"/>
</dbReference>
<comment type="similarity">
    <text evidence="1">Belongs to the short-chain dehydrogenases/reductases (SDR) family.</text>
</comment>
<dbReference type="EMBL" id="CAFBOF010000015">
    <property type="protein sequence ID" value="CAB4976923.1"/>
    <property type="molecule type" value="Genomic_DNA"/>
</dbReference>
<organism evidence="4">
    <name type="scientific">freshwater metagenome</name>
    <dbReference type="NCBI Taxonomy" id="449393"/>
    <lineage>
        <taxon>unclassified sequences</taxon>
        <taxon>metagenomes</taxon>
        <taxon>ecological metagenomes</taxon>
    </lineage>
</organism>
<gene>
    <name evidence="4" type="ORF">UFOPK2683_00512</name>
    <name evidence="5" type="ORF">UFOPK3605_00636</name>
    <name evidence="6" type="ORF">UFOPK3897_00866</name>
    <name evidence="7" type="ORF">UFOPK4121_00834</name>
</gene>
<dbReference type="InterPro" id="IPR051687">
    <property type="entry name" value="Peroxisomal_Beta-Oxidation"/>
</dbReference>
<dbReference type="AlphaFoldDB" id="A0A6J6R8M9"/>
<proteinExistence type="inferred from homology"/>
<evidence type="ECO:0000256" key="1">
    <source>
        <dbReference type="ARBA" id="ARBA00006484"/>
    </source>
</evidence>
<evidence type="ECO:0000313" key="7">
    <source>
        <dbReference type="EMBL" id="CAB5023971.1"/>
    </source>
</evidence>
<dbReference type="Gene3D" id="3.40.50.720">
    <property type="entry name" value="NAD(P)-binding Rossmann-like Domain"/>
    <property type="match status" value="1"/>
</dbReference>
<dbReference type="PANTHER" id="PTHR45024:SF2">
    <property type="entry name" value="SCP2 DOMAIN-CONTAINING PROTEIN"/>
    <property type="match status" value="1"/>
</dbReference>
<evidence type="ECO:0000256" key="2">
    <source>
        <dbReference type="ARBA" id="ARBA00023002"/>
    </source>
</evidence>
<dbReference type="InterPro" id="IPR057326">
    <property type="entry name" value="KR_dom"/>
</dbReference>
<protein>
    <submittedName>
        <fullName evidence="4">Unannotated protein</fullName>
    </submittedName>
</protein>
<dbReference type="NCBIfam" id="NF005861">
    <property type="entry name" value="PRK07791.1"/>
    <property type="match status" value="1"/>
</dbReference>
<dbReference type="Pfam" id="PF00106">
    <property type="entry name" value="adh_short"/>
    <property type="match status" value="1"/>
</dbReference>
<accession>A0A6J6R8M9</accession>
<dbReference type="EMBL" id="CAFBMM010000022">
    <property type="protein sequence ID" value="CAB4903843.1"/>
    <property type="molecule type" value="Genomic_DNA"/>
</dbReference>
<dbReference type="PRINTS" id="PR00080">
    <property type="entry name" value="SDRFAMILY"/>
</dbReference>
<keyword evidence="2" id="KW-0560">Oxidoreductase</keyword>
<dbReference type="EMBL" id="CAFBPQ010000022">
    <property type="protein sequence ID" value="CAB5023971.1"/>
    <property type="molecule type" value="Genomic_DNA"/>
</dbReference>
<dbReference type="InterPro" id="IPR036291">
    <property type="entry name" value="NAD(P)-bd_dom_sf"/>
</dbReference>
<dbReference type="GO" id="GO:0016491">
    <property type="term" value="F:oxidoreductase activity"/>
    <property type="evidence" value="ECO:0007669"/>
    <property type="project" value="UniProtKB-KW"/>
</dbReference>
<evidence type="ECO:0000313" key="5">
    <source>
        <dbReference type="EMBL" id="CAB4903843.1"/>
    </source>
</evidence>
<feature type="domain" description="Ketoreductase" evidence="3">
    <location>
        <begin position="7"/>
        <end position="204"/>
    </location>
</feature>
<sequence length="309" mass="32445">MGSLDGRVTVITGAGRGIGRQHALFFAGEGAKVVVNDLGGDIHGEGGDRAPAQQVVDEILAMGGEAVANTDSVADFEGAKRLIDQAIEVFGDLHVLVNNAGILRDSMLVNMTEGDWDSVIAVHLKGHFCPTRHAAAYWREQVKAGNEVNASIINTSSTSGVLGNVGQTNYGAAKAGIAAFSNICALELGRYGVRSNAITPIARTRLTEQTPGLEDVIKAPTDPSVFDMYAPENISPLMGYLATAECPFSGETFFVQGDVVARYQPYSIAEKISNDKERWTVAQLIAAGPSLAPAGERRGGGAEMGRALG</sequence>